<accession>A0A9D4NK48</accession>
<dbReference type="EMBL" id="JAIWYP010000001">
    <property type="protein sequence ID" value="KAH3894964.1"/>
    <property type="molecule type" value="Genomic_DNA"/>
</dbReference>
<dbReference type="AlphaFoldDB" id="A0A9D4NK48"/>
<reference evidence="1" key="1">
    <citation type="journal article" date="2019" name="bioRxiv">
        <title>The Genome of the Zebra Mussel, Dreissena polymorpha: A Resource for Invasive Species Research.</title>
        <authorList>
            <person name="McCartney M.A."/>
            <person name="Auch B."/>
            <person name="Kono T."/>
            <person name="Mallez S."/>
            <person name="Zhang Y."/>
            <person name="Obille A."/>
            <person name="Becker A."/>
            <person name="Abrahante J.E."/>
            <person name="Garbe J."/>
            <person name="Badalamenti J.P."/>
            <person name="Herman A."/>
            <person name="Mangelson H."/>
            <person name="Liachko I."/>
            <person name="Sullivan S."/>
            <person name="Sone E.D."/>
            <person name="Koren S."/>
            <person name="Silverstein K.A.T."/>
            <person name="Beckman K.B."/>
            <person name="Gohl D.M."/>
        </authorList>
    </citation>
    <scope>NUCLEOTIDE SEQUENCE</scope>
    <source>
        <strain evidence="1">Duluth1</strain>
        <tissue evidence="1">Whole animal</tissue>
    </source>
</reference>
<proteinExistence type="predicted"/>
<gene>
    <name evidence="1" type="ORF">DPMN_019124</name>
</gene>
<evidence type="ECO:0000313" key="2">
    <source>
        <dbReference type="Proteomes" id="UP000828390"/>
    </source>
</evidence>
<keyword evidence="2" id="KW-1185">Reference proteome</keyword>
<comment type="caution">
    <text evidence="1">The sequence shown here is derived from an EMBL/GenBank/DDBJ whole genome shotgun (WGS) entry which is preliminary data.</text>
</comment>
<organism evidence="1 2">
    <name type="scientific">Dreissena polymorpha</name>
    <name type="common">Zebra mussel</name>
    <name type="synonym">Mytilus polymorpha</name>
    <dbReference type="NCBI Taxonomy" id="45954"/>
    <lineage>
        <taxon>Eukaryota</taxon>
        <taxon>Metazoa</taxon>
        <taxon>Spiralia</taxon>
        <taxon>Lophotrochozoa</taxon>
        <taxon>Mollusca</taxon>
        <taxon>Bivalvia</taxon>
        <taxon>Autobranchia</taxon>
        <taxon>Heteroconchia</taxon>
        <taxon>Euheterodonta</taxon>
        <taxon>Imparidentia</taxon>
        <taxon>Neoheterodontei</taxon>
        <taxon>Myida</taxon>
        <taxon>Dreissenoidea</taxon>
        <taxon>Dreissenidae</taxon>
        <taxon>Dreissena</taxon>
    </lineage>
</organism>
<name>A0A9D4NK48_DREPO</name>
<evidence type="ECO:0000313" key="1">
    <source>
        <dbReference type="EMBL" id="KAH3894964.1"/>
    </source>
</evidence>
<protein>
    <submittedName>
        <fullName evidence="1">Uncharacterized protein</fullName>
    </submittedName>
</protein>
<reference evidence="1" key="2">
    <citation type="submission" date="2020-11" db="EMBL/GenBank/DDBJ databases">
        <authorList>
            <person name="McCartney M.A."/>
            <person name="Auch B."/>
            <person name="Kono T."/>
            <person name="Mallez S."/>
            <person name="Becker A."/>
            <person name="Gohl D.M."/>
            <person name="Silverstein K.A.T."/>
            <person name="Koren S."/>
            <person name="Bechman K.B."/>
            <person name="Herman A."/>
            <person name="Abrahante J.E."/>
            <person name="Garbe J."/>
        </authorList>
    </citation>
    <scope>NUCLEOTIDE SEQUENCE</scope>
    <source>
        <strain evidence="1">Duluth1</strain>
        <tissue evidence="1">Whole animal</tissue>
    </source>
</reference>
<dbReference type="Proteomes" id="UP000828390">
    <property type="component" value="Unassembled WGS sequence"/>
</dbReference>
<sequence length="59" mass="6545">MQEFTFHFQNCLGAGPPKPPIAGGTSPPAYTLFATSLLNDNRRLQKFEPPLSKLWRQAG</sequence>